<dbReference type="Proteomes" id="UP001595960">
    <property type="component" value="Unassembled WGS sequence"/>
</dbReference>
<keyword evidence="6 8" id="KW-0472">Membrane</keyword>
<evidence type="ECO:0000313" key="10">
    <source>
        <dbReference type="Proteomes" id="UP001595960"/>
    </source>
</evidence>
<evidence type="ECO:0000256" key="5">
    <source>
        <dbReference type="ARBA" id="ARBA00022989"/>
    </source>
</evidence>
<evidence type="ECO:0000256" key="8">
    <source>
        <dbReference type="SAM" id="Phobius"/>
    </source>
</evidence>
<keyword evidence="10" id="KW-1185">Reference proteome</keyword>
<sequence>MTAFAYLAGLLVVIGCMALIDARWRLVFWRAPVAAAVTVAVGVAFFLLWDAAGILLGVFFRGDSSIVTGIELAPELPLEEPVFLLFLCYLTLVLVLGVERMLRAREARRAELVPGSTARPHPDREERA</sequence>
<accession>A0ABV9R8N2</accession>
<evidence type="ECO:0000256" key="4">
    <source>
        <dbReference type="ARBA" id="ARBA00022746"/>
    </source>
</evidence>
<comment type="caution">
    <text evidence="9">The sequence shown here is derived from an EMBL/GenBank/DDBJ whole genome shotgun (WGS) entry which is preliminary data.</text>
</comment>
<dbReference type="EMBL" id="JBHSJC010000002">
    <property type="protein sequence ID" value="MFC4830538.1"/>
    <property type="molecule type" value="Genomic_DNA"/>
</dbReference>
<feature type="transmembrane region" description="Helical" evidence="8">
    <location>
        <begin position="6"/>
        <end position="24"/>
    </location>
</feature>
<protein>
    <submittedName>
        <fullName evidence="9">Lycopene cyclase domain-containing protein</fullName>
    </submittedName>
</protein>
<organism evidence="9 10">
    <name type="scientific">Agromyces aurantiacus</name>
    <dbReference type="NCBI Taxonomy" id="165814"/>
    <lineage>
        <taxon>Bacteria</taxon>
        <taxon>Bacillati</taxon>
        <taxon>Actinomycetota</taxon>
        <taxon>Actinomycetes</taxon>
        <taxon>Micrococcales</taxon>
        <taxon>Microbacteriaceae</taxon>
        <taxon>Agromyces</taxon>
    </lineage>
</organism>
<keyword evidence="7" id="KW-0413">Isomerase</keyword>
<evidence type="ECO:0000256" key="2">
    <source>
        <dbReference type="ARBA" id="ARBA00004829"/>
    </source>
</evidence>
<proteinExistence type="predicted"/>
<comment type="pathway">
    <text evidence="2">Carotenoid biosynthesis.</text>
</comment>
<keyword evidence="5 8" id="KW-1133">Transmembrane helix</keyword>
<gene>
    <name evidence="9" type="ORF">ACFPER_17210</name>
</gene>
<evidence type="ECO:0000256" key="7">
    <source>
        <dbReference type="ARBA" id="ARBA00023235"/>
    </source>
</evidence>
<keyword evidence="3 8" id="KW-0812">Transmembrane</keyword>
<dbReference type="NCBIfam" id="TIGR03462">
    <property type="entry name" value="CarR_dom_SF"/>
    <property type="match status" value="1"/>
</dbReference>
<dbReference type="InterPro" id="IPR017825">
    <property type="entry name" value="Lycopene_cyclase_dom"/>
</dbReference>
<evidence type="ECO:0000256" key="6">
    <source>
        <dbReference type="ARBA" id="ARBA00023136"/>
    </source>
</evidence>
<name>A0ABV9R8N2_9MICO</name>
<evidence type="ECO:0000313" key="9">
    <source>
        <dbReference type="EMBL" id="MFC4830538.1"/>
    </source>
</evidence>
<evidence type="ECO:0000256" key="3">
    <source>
        <dbReference type="ARBA" id="ARBA00022692"/>
    </source>
</evidence>
<keyword evidence="4" id="KW-0125">Carotenoid biosynthesis</keyword>
<comment type="subcellular location">
    <subcellularLocation>
        <location evidence="1">Membrane</location>
        <topology evidence="1">Multi-pass membrane protein</topology>
    </subcellularLocation>
</comment>
<evidence type="ECO:0000256" key="1">
    <source>
        <dbReference type="ARBA" id="ARBA00004141"/>
    </source>
</evidence>
<dbReference type="RefSeq" id="WP_204393923.1">
    <property type="nucleotide sequence ID" value="NZ_JAFBBW010000001.1"/>
</dbReference>
<feature type="transmembrane region" description="Helical" evidence="8">
    <location>
        <begin position="36"/>
        <end position="62"/>
    </location>
</feature>
<reference evidence="10" key="1">
    <citation type="journal article" date="2019" name="Int. J. Syst. Evol. Microbiol.">
        <title>The Global Catalogue of Microorganisms (GCM) 10K type strain sequencing project: providing services to taxonomists for standard genome sequencing and annotation.</title>
        <authorList>
            <consortium name="The Broad Institute Genomics Platform"/>
            <consortium name="The Broad Institute Genome Sequencing Center for Infectious Disease"/>
            <person name="Wu L."/>
            <person name="Ma J."/>
        </authorList>
    </citation>
    <scope>NUCLEOTIDE SEQUENCE [LARGE SCALE GENOMIC DNA]</scope>
    <source>
        <strain evidence="10">CGMCC 1.12192</strain>
    </source>
</reference>
<feature type="transmembrane region" description="Helical" evidence="8">
    <location>
        <begin position="82"/>
        <end position="102"/>
    </location>
</feature>